<comment type="caution">
    <text evidence="1">The sequence shown here is derived from an EMBL/GenBank/DDBJ whole genome shotgun (WGS) entry which is preliminary data.</text>
</comment>
<dbReference type="EMBL" id="JALNTZ010000007">
    <property type="protein sequence ID" value="KAJ3645364.1"/>
    <property type="molecule type" value="Genomic_DNA"/>
</dbReference>
<accession>A0AA38HY12</accession>
<keyword evidence="2" id="KW-1185">Reference proteome</keyword>
<evidence type="ECO:0000313" key="1">
    <source>
        <dbReference type="EMBL" id="KAJ3645364.1"/>
    </source>
</evidence>
<name>A0AA38HY12_9CUCU</name>
<gene>
    <name evidence="1" type="ORF">Zmor_023030</name>
</gene>
<protein>
    <recommendedName>
        <fullName evidence="3">C2H2-type domain-containing protein</fullName>
    </recommendedName>
</protein>
<evidence type="ECO:0000313" key="2">
    <source>
        <dbReference type="Proteomes" id="UP001168821"/>
    </source>
</evidence>
<reference evidence="1" key="1">
    <citation type="journal article" date="2023" name="G3 (Bethesda)">
        <title>Whole genome assemblies of Zophobas morio and Tenebrio molitor.</title>
        <authorList>
            <person name="Kaur S."/>
            <person name="Stinson S.A."/>
            <person name="diCenzo G.C."/>
        </authorList>
    </citation>
    <scope>NUCLEOTIDE SEQUENCE</scope>
    <source>
        <strain evidence="1">QUZm001</strain>
    </source>
</reference>
<dbReference type="AlphaFoldDB" id="A0AA38HY12"/>
<organism evidence="1 2">
    <name type="scientific">Zophobas morio</name>
    <dbReference type="NCBI Taxonomy" id="2755281"/>
    <lineage>
        <taxon>Eukaryota</taxon>
        <taxon>Metazoa</taxon>
        <taxon>Ecdysozoa</taxon>
        <taxon>Arthropoda</taxon>
        <taxon>Hexapoda</taxon>
        <taxon>Insecta</taxon>
        <taxon>Pterygota</taxon>
        <taxon>Neoptera</taxon>
        <taxon>Endopterygota</taxon>
        <taxon>Coleoptera</taxon>
        <taxon>Polyphaga</taxon>
        <taxon>Cucujiformia</taxon>
        <taxon>Tenebrionidae</taxon>
        <taxon>Zophobas</taxon>
    </lineage>
</organism>
<dbReference type="Proteomes" id="UP001168821">
    <property type="component" value="Unassembled WGS sequence"/>
</dbReference>
<evidence type="ECO:0008006" key="3">
    <source>
        <dbReference type="Google" id="ProtNLM"/>
    </source>
</evidence>
<proteinExistence type="predicted"/>
<sequence>MVMLYGVADGNARLTCELWIERFPRRAIPCTRTFTVVQHLRDHGTFKPFKLTIVAVIGPKDCCKLKNKFWNESKKSRTCSFTVCSAVYIKRARLGSTPRSKNASFEAR</sequence>